<dbReference type="InterPro" id="IPR012341">
    <property type="entry name" value="6hp_glycosidase-like_sf"/>
</dbReference>
<dbReference type="GO" id="GO:0004553">
    <property type="term" value="F:hydrolase activity, hydrolyzing O-glycosyl compounds"/>
    <property type="evidence" value="ECO:0007669"/>
    <property type="project" value="TreeGrafter"/>
</dbReference>
<dbReference type="Pfam" id="PF03632">
    <property type="entry name" value="Glyco_hydro_65m"/>
    <property type="match status" value="1"/>
</dbReference>
<feature type="binding site" evidence="5">
    <location>
        <begin position="371"/>
        <end position="372"/>
    </location>
    <ligand>
        <name>substrate</name>
    </ligand>
</feature>
<comment type="similarity">
    <text evidence="1">Belongs to the glycosyl hydrolase 65 family.</text>
</comment>
<evidence type="ECO:0000313" key="10">
    <source>
        <dbReference type="Proteomes" id="UP000295710"/>
    </source>
</evidence>
<evidence type="ECO:0000259" key="6">
    <source>
        <dbReference type="Pfam" id="PF03632"/>
    </source>
</evidence>
<dbReference type="Proteomes" id="UP000295710">
    <property type="component" value="Unassembled WGS sequence"/>
</dbReference>
<evidence type="ECO:0000259" key="7">
    <source>
        <dbReference type="Pfam" id="PF03633"/>
    </source>
</evidence>
<dbReference type="Gene3D" id="1.50.10.10">
    <property type="match status" value="1"/>
</dbReference>
<dbReference type="InterPro" id="IPR005194">
    <property type="entry name" value="Glyco_hydro_65_C"/>
</dbReference>
<dbReference type="PANTHER" id="PTHR11051">
    <property type="entry name" value="GLYCOSYL HYDROLASE-RELATED"/>
    <property type="match status" value="1"/>
</dbReference>
<keyword evidence="10" id="KW-1185">Reference proteome</keyword>
<dbReference type="Gene3D" id="2.70.98.40">
    <property type="entry name" value="Glycoside hydrolase, family 65, N-terminal domain"/>
    <property type="match status" value="1"/>
</dbReference>
<accession>A0A4R4FDS6</accession>
<dbReference type="InterPro" id="IPR017045">
    <property type="entry name" value="Malt_Pase/Glycosyl_Hdrlase"/>
</dbReference>
<evidence type="ECO:0000256" key="3">
    <source>
        <dbReference type="ARBA" id="ARBA00022679"/>
    </source>
</evidence>
<dbReference type="GO" id="GO:0005975">
    <property type="term" value="P:carbohydrate metabolic process"/>
    <property type="evidence" value="ECO:0007669"/>
    <property type="project" value="InterPro"/>
</dbReference>
<feature type="active site" description="Proton donor" evidence="4">
    <location>
        <position position="501"/>
    </location>
</feature>
<keyword evidence="3" id="KW-0808">Transferase</keyword>
<dbReference type="InterPro" id="IPR011013">
    <property type="entry name" value="Gal_mutarotase_sf_dom"/>
</dbReference>
<name>A0A4R4FDS6_9FIRM</name>
<dbReference type="GO" id="GO:0016757">
    <property type="term" value="F:glycosyltransferase activity"/>
    <property type="evidence" value="ECO:0007669"/>
    <property type="project" value="UniProtKB-KW"/>
</dbReference>
<dbReference type="SUPFAM" id="SSF74650">
    <property type="entry name" value="Galactose mutarotase-like"/>
    <property type="match status" value="1"/>
</dbReference>
<proteinExistence type="inferred from homology"/>
<reference evidence="9 10" key="1">
    <citation type="journal article" date="2016" name="Nat. Microbiol.">
        <title>The Mouse Intestinal Bacterial Collection (miBC) provides host-specific insight into cultured diversity and functional potential of the gut microbiota.</title>
        <authorList>
            <person name="Lagkouvardos I."/>
            <person name="Pukall R."/>
            <person name="Abt B."/>
            <person name="Foesel B.U."/>
            <person name="Meier-Kolthoff J.P."/>
            <person name="Kumar N."/>
            <person name="Bresciani A."/>
            <person name="Martinez I."/>
            <person name="Just S."/>
            <person name="Ziegler C."/>
            <person name="Brugiroux S."/>
            <person name="Garzetti D."/>
            <person name="Wenning M."/>
            <person name="Bui T.P."/>
            <person name="Wang J."/>
            <person name="Hugenholtz F."/>
            <person name="Plugge C.M."/>
            <person name="Peterson D.A."/>
            <person name="Hornef M.W."/>
            <person name="Baines J.F."/>
            <person name="Smidt H."/>
            <person name="Walter J."/>
            <person name="Kristiansen K."/>
            <person name="Nielsen H.B."/>
            <person name="Haller D."/>
            <person name="Overmann J."/>
            <person name="Stecher B."/>
            <person name="Clavel T."/>
        </authorList>
    </citation>
    <scope>NUCLEOTIDE SEQUENCE [LARGE SCALE GENOMIC DNA]</scope>
    <source>
        <strain evidence="9 10">DSM 28560</strain>
    </source>
</reference>
<dbReference type="PANTHER" id="PTHR11051:SF8">
    <property type="entry name" value="PROTEIN-GLUCOSYLGALACTOSYLHYDROXYLYSINE GLUCOSIDASE"/>
    <property type="match status" value="1"/>
</dbReference>
<evidence type="ECO:0000313" key="9">
    <source>
        <dbReference type="EMBL" id="TDA20883.1"/>
    </source>
</evidence>
<evidence type="ECO:0000256" key="4">
    <source>
        <dbReference type="PIRSR" id="PIRSR036289-50"/>
    </source>
</evidence>
<evidence type="ECO:0000259" key="8">
    <source>
        <dbReference type="Pfam" id="PF03636"/>
    </source>
</evidence>
<evidence type="ECO:0000256" key="5">
    <source>
        <dbReference type="PIRSR" id="PIRSR036289-51"/>
    </source>
</evidence>
<dbReference type="Gene3D" id="2.60.420.10">
    <property type="entry name" value="Maltose phosphorylase, domain 3"/>
    <property type="match status" value="1"/>
</dbReference>
<dbReference type="EMBL" id="SMMX01000014">
    <property type="protein sequence ID" value="TDA20883.1"/>
    <property type="molecule type" value="Genomic_DNA"/>
</dbReference>
<feature type="domain" description="Glycoside hydrolase family 65 N-terminal" evidence="8">
    <location>
        <begin position="17"/>
        <end position="278"/>
    </location>
</feature>
<dbReference type="GO" id="GO:0030246">
    <property type="term" value="F:carbohydrate binding"/>
    <property type="evidence" value="ECO:0007669"/>
    <property type="project" value="InterPro"/>
</dbReference>
<sequence>MRLDKKAIYPIQEWDITEDKFDRKHNYRNETTFSLSNGYIGTRGTFEEAYAFDIDTGLEGNFVNGFYEREKIRYGEANFGSPLFSQSLLNLPNLKETKLYIDGEEFDMEQGTMEDYQRTLHMKDGVLERKMVWRSPQGKRIKIEIKRLVSFEMKNIMSISYEVTPMNFSGEIRFVSRLQADVENHTRKTNPIVDYGPFGRKLEPEKLFGDEKRLYYKGITQNSRLTVACGSAHKIVSEDAVVETSTEFGELDAALTLKITGCEGKKITLEKMICYSTSLDMDEEKLETFVEQTLYAAQEKGYLKLEQAQKRYMQSFWNVADIEIRGEESASLQQGIRFNLFHVLQSAGRDGRTGMGAKGLSGEGYEGHYFWDTEMYVLPVFVYTEPEVAGKLLDFRYSTLDQARARARILGHEKGALYPWRTINGEEASTYYPLGTAQYHINADIAYALSLYLQVTGDTGYLKEKGAEMFIETARVWADVGSFAKNKDGKYCICCVTGPDEYNVLVDNNFYTNLMARENLKDAVAAVAYLSEKEPELFERLKEKLGFSEDELELWKRIIDNMYFPYDEERDVYPMDDGFMMRKPWDETKIPEEKRAWLYENYHPLFIMRHRMSKQADAILGMYLHSNLFEEDEIRRNYDFYQEVTLHHSSLSTCIFGIVACDIGYYDEAYRYFAESARMDLDDHHNNFYAGIHAANMAGTWQAIVNGFAGVRCQQSALKFKPWLPKRWERYSFKMRFRGSLLKVEVSKGQARFVLEEGDSIRFFISGKEVMIHEKGGEYIEKI</sequence>
<dbReference type="AlphaFoldDB" id="A0A4R4FDS6"/>
<dbReference type="PIRSF" id="PIRSF036289">
    <property type="entry name" value="Glycosyl_hydrolase_malt_phosph"/>
    <property type="match status" value="1"/>
</dbReference>
<gene>
    <name evidence="9" type="ORF">E1963_14825</name>
</gene>
<dbReference type="SUPFAM" id="SSF48208">
    <property type="entry name" value="Six-hairpin glycosidases"/>
    <property type="match status" value="1"/>
</dbReference>
<organism evidence="9 10">
    <name type="scientific">Extibacter muris</name>
    <dbReference type="NCBI Taxonomy" id="1796622"/>
    <lineage>
        <taxon>Bacteria</taxon>
        <taxon>Bacillati</taxon>
        <taxon>Bacillota</taxon>
        <taxon>Clostridia</taxon>
        <taxon>Lachnospirales</taxon>
        <taxon>Lachnospiraceae</taxon>
        <taxon>Extibacter</taxon>
    </lineage>
</organism>
<dbReference type="InterPro" id="IPR008928">
    <property type="entry name" value="6-hairpin_glycosidase_sf"/>
</dbReference>
<dbReference type="Pfam" id="PF03636">
    <property type="entry name" value="Glyco_hydro_65N"/>
    <property type="match status" value="1"/>
</dbReference>
<keyword evidence="2" id="KW-0328">Glycosyltransferase</keyword>
<evidence type="ECO:0000256" key="2">
    <source>
        <dbReference type="ARBA" id="ARBA00022676"/>
    </source>
</evidence>
<comment type="caution">
    <text evidence="9">The sequence shown here is derived from an EMBL/GenBank/DDBJ whole genome shotgun (WGS) entry which is preliminary data.</text>
</comment>
<dbReference type="InterPro" id="IPR037018">
    <property type="entry name" value="GH65_N"/>
</dbReference>
<keyword evidence="9" id="KW-0378">Hydrolase</keyword>
<dbReference type="RefSeq" id="WP_132279524.1">
    <property type="nucleotide sequence ID" value="NZ_JAOBST010000019.1"/>
</dbReference>
<feature type="domain" description="Glycoside hydrolase family 65 C-terminal" evidence="7">
    <location>
        <begin position="712"/>
        <end position="770"/>
    </location>
</feature>
<feature type="binding site" evidence="5">
    <location>
        <begin position="614"/>
        <end position="615"/>
    </location>
    <ligand>
        <name>substrate</name>
    </ligand>
</feature>
<evidence type="ECO:0000256" key="1">
    <source>
        <dbReference type="ARBA" id="ARBA00006768"/>
    </source>
</evidence>
<dbReference type="InterPro" id="IPR005195">
    <property type="entry name" value="Glyco_hydro_65_M"/>
</dbReference>
<feature type="domain" description="Glycoside hydrolase family 65 central catalytic" evidence="6">
    <location>
        <begin position="337"/>
        <end position="702"/>
    </location>
</feature>
<dbReference type="InterPro" id="IPR005196">
    <property type="entry name" value="Glyco_hydro_65_N"/>
</dbReference>
<dbReference type="Pfam" id="PF03633">
    <property type="entry name" value="Glyco_hydro_65C"/>
    <property type="match status" value="1"/>
</dbReference>
<protein>
    <submittedName>
        <fullName evidence="9">Glycoside hydrolase family 65 protein</fullName>
    </submittedName>
</protein>